<proteinExistence type="inferred from homology"/>
<dbReference type="WBParaSite" id="TCLT_0001021401-mRNA-1">
    <property type="protein sequence ID" value="TCLT_0001021401-mRNA-1"/>
    <property type="gene ID" value="TCLT_0001021401"/>
</dbReference>
<protein>
    <submittedName>
        <fullName evidence="9">ULP_PROTEASE domain-containing protein</fullName>
    </submittedName>
</protein>
<evidence type="ECO:0000256" key="5">
    <source>
        <dbReference type="ARBA" id="ARBA00022801"/>
    </source>
</evidence>
<organism evidence="9">
    <name type="scientific">Thelazia callipaeda</name>
    <name type="common">Oriental eyeworm</name>
    <name type="synonym">Parasitic nematode</name>
    <dbReference type="NCBI Taxonomy" id="103827"/>
    <lineage>
        <taxon>Eukaryota</taxon>
        <taxon>Metazoa</taxon>
        <taxon>Ecdysozoa</taxon>
        <taxon>Nematoda</taxon>
        <taxon>Chromadorea</taxon>
        <taxon>Rhabditida</taxon>
        <taxon>Spirurina</taxon>
        <taxon>Spiruromorpha</taxon>
        <taxon>Thelazioidea</taxon>
        <taxon>Thelaziidae</taxon>
        <taxon>Thelazia</taxon>
    </lineage>
</organism>
<dbReference type="GO" id="GO:0005737">
    <property type="term" value="C:cytoplasm"/>
    <property type="evidence" value="ECO:0007669"/>
    <property type="project" value="TreeGrafter"/>
</dbReference>
<dbReference type="InterPro" id="IPR051947">
    <property type="entry name" value="Sentrin-specific_protease"/>
</dbReference>
<keyword evidence="8" id="KW-1185">Reference proteome</keyword>
<dbReference type="InterPro" id="IPR038765">
    <property type="entry name" value="Papain-like_cys_pep_sf"/>
</dbReference>
<accession>A0A0N5DAL1</accession>
<reference evidence="9" key="1">
    <citation type="submission" date="2017-02" db="UniProtKB">
        <authorList>
            <consortium name="WormBaseParasite"/>
        </authorList>
    </citation>
    <scope>IDENTIFICATION</scope>
</reference>
<dbReference type="PANTHER" id="PTHR46896:SF3">
    <property type="entry name" value="FI06413P-RELATED"/>
    <property type="match status" value="1"/>
</dbReference>
<dbReference type="Pfam" id="PF02902">
    <property type="entry name" value="Peptidase_C48"/>
    <property type="match status" value="1"/>
</dbReference>
<dbReference type="GO" id="GO:0016926">
    <property type="term" value="P:protein desumoylation"/>
    <property type="evidence" value="ECO:0007669"/>
    <property type="project" value="TreeGrafter"/>
</dbReference>
<gene>
    <name evidence="7" type="ORF">TCLT_LOCUS10203</name>
</gene>
<keyword evidence="2" id="KW-0597">Phosphoprotein</keyword>
<dbReference type="InterPro" id="IPR003653">
    <property type="entry name" value="Peptidase_C48_C"/>
</dbReference>
<dbReference type="GO" id="GO:0006508">
    <property type="term" value="P:proteolysis"/>
    <property type="evidence" value="ECO:0007669"/>
    <property type="project" value="UniProtKB-KW"/>
</dbReference>
<sequence length="307" mass="35693">MNGCVKDFTSSSLSVREYEYKDVLEVDVSTEIICVRFPCFSLHISVGDLLCLAEGELLNGTIIDFYLNHIRCHLIQDSTLRIHIFPSLFWGNLKMWMRMMSAENTEAFTVEEIGSANEVLNPNSVQYWLQEEDIFDSDFLVIPVNEYNHWLDTGFFKCLLSLAIIFISCLTPQFPVYEPLIIMFDSQQAVELPCTEDVTNILRTFLFHTSKLSTRKENLVTKHIKTVIPKNLPQQENDVDCGLYILEYAQRFLLQPPIKDLSLYNEFDFSSHYPDFTVISKRQSIRSTLFTLCADSKKWSYFFDVEQ</sequence>
<evidence type="ECO:0000259" key="6">
    <source>
        <dbReference type="PROSITE" id="PS50600"/>
    </source>
</evidence>
<keyword evidence="3" id="KW-0645">Protease</keyword>
<dbReference type="Gene3D" id="1.10.418.20">
    <property type="match status" value="1"/>
</dbReference>
<dbReference type="OrthoDB" id="442460at2759"/>
<evidence type="ECO:0000313" key="7">
    <source>
        <dbReference type="EMBL" id="VDN07882.1"/>
    </source>
</evidence>
<keyword evidence="5" id="KW-0378">Hydrolase</keyword>
<keyword evidence="4" id="KW-0833">Ubl conjugation pathway</keyword>
<reference evidence="7 8" key="2">
    <citation type="submission" date="2018-11" db="EMBL/GenBank/DDBJ databases">
        <authorList>
            <consortium name="Pathogen Informatics"/>
        </authorList>
    </citation>
    <scope>NUCLEOTIDE SEQUENCE [LARGE SCALE GENOMIC DNA]</scope>
</reference>
<dbReference type="EMBL" id="UYYF01005014">
    <property type="protein sequence ID" value="VDN07882.1"/>
    <property type="molecule type" value="Genomic_DNA"/>
</dbReference>
<evidence type="ECO:0000313" key="9">
    <source>
        <dbReference type="WBParaSite" id="TCLT_0001021401-mRNA-1"/>
    </source>
</evidence>
<evidence type="ECO:0000256" key="2">
    <source>
        <dbReference type="ARBA" id="ARBA00022553"/>
    </source>
</evidence>
<name>A0A0N5DAL1_THECL</name>
<dbReference type="PANTHER" id="PTHR46896">
    <property type="entry name" value="SENTRIN-SPECIFIC PROTEASE"/>
    <property type="match status" value="1"/>
</dbReference>
<evidence type="ECO:0000256" key="3">
    <source>
        <dbReference type="ARBA" id="ARBA00022670"/>
    </source>
</evidence>
<evidence type="ECO:0000313" key="8">
    <source>
        <dbReference type="Proteomes" id="UP000276776"/>
    </source>
</evidence>
<dbReference type="GO" id="GO:0005634">
    <property type="term" value="C:nucleus"/>
    <property type="evidence" value="ECO:0007669"/>
    <property type="project" value="TreeGrafter"/>
</dbReference>
<dbReference type="AlphaFoldDB" id="A0A0N5DAL1"/>
<dbReference type="STRING" id="103827.A0A0N5DAL1"/>
<comment type="similarity">
    <text evidence="1">Belongs to the peptidase C48 family.</text>
</comment>
<evidence type="ECO:0000256" key="1">
    <source>
        <dbReference type="ARBA" id="ARBA00005234"/>
    </source>
</evidence>
<dbReference type="GO" id="GO:0070139">
    <property type="term" value="F:SUMO-specific endopeptidase activity"/>
    <property type="evidence" value="ECO:0007669"/>
    <property type="project" value="TreeGrafter"/>
</dbReference>
<feature type="domain" description="Ubiquitin-like protease family profile" evidence="6">
    <location>
        <begin position="42"/>
        <end position="252"/>
    </location>
</feature>
<dbReference type="Proteomes" id="UP000276776">
    <property type="component" value="Unassembled WGS sequence"/>
</dbReference>
<dbReference type="OMA" id="NDEWTNQ"/>
<dbReference type="SUPFAM" id="SSF54001">
    <property type="entry name" value="Cysteine proteinases"/>
    <property type="match status" value="1"/>
</dbReference>
<evidence type="ECO:0000256" key="4">
    <source>
        <dbReference type="ARBA" id="ARBA00022786"/>
    </source>
</evidence>
<dbReference type="Gene3D" id="3.30.310.130">
    <property type="entry name" value="Ubiquitin-related"/>
    <property type="match status" value="1"/>
</dbReference>
<dbReference type="PROSITE" id="PS50600">
    <property type="entry name" value="ULP_PROTEASE"/>
    <property type="match status" value="1"/>
</dbReference>